<dbReference type="SUPFAM" id="SSF48498">
    <property type="entry name" value="Tetracyclin repressor-like, C-terminal domain"/>
    <property type="match status" value="1"/>
</dbReference>
<name>A0A4Y6UWB6_SACBS</name>
<keyword evidence="7" id="KW-1185">Reference proteome</keyword>
<dbReference type="PANTHER" id="PTHR30055">
    <property type="entry name" value="HTH-TYPE TRANSCRIPTIONAL REGULATOR RUTR"/>
    <property type="match status" value="1"/>
</dbReference>
<dbReference type="Gene3D" id="1.10.10.60">
    <property type="entry name" value="Homeodomain-like"/>
    <property type="match status" value="1"/>
</dbReference>
<feature type="domain" description="HTH tetR-type" evidence="5">
    <location>
        <begin position="29"/>
        <end position="89"/>
    </location>
</feature>
<dbReference type="SUPFAM" id="SSF46689">
    <property type="entry name" value="Homeodomain-like"/>
    <property type="match status" value="1"/>
</dbReference>
<dbReference type="Proteomes" id="UP000316968">
    <property type="component" value="Chromosome"/>
</dbReference>
<dbReference type="PRINTS" id="PR00455">
    <property type="entry name" value="HTHTETR"/>
</dbReference>
<sequence length="233" mass="26629">MLGFNLPIVSFSLYENDESTEHARGGPRMTRKPAIEDIALDLFASEGFEGASLGRIADEVGIRKPSIYAHFRSKEELFLSVFEQALRRKKRALFRFVGERRSDPFDDVLRGLAERLMDDYEQDAETRFLLRMSYFPPSSLHDRVMDLVNPFFEQGERGLTRLLRRPGSAERLYPDGAREAALAYLTILDGVLAEAIYSSRANAARRFEAVWPVYCRGVLRPVRPDKPIHTQGE</sequence>
<keyword evidence="3" id="KW-0804">Transcription</keyword>
<dbReference type="InterPro" id="IPR036271">
    <property type="entry name" value="Tet_transcr_reg_TetR-rel_C_sf"/>
</dbReference>
<feature type="DNA-binding region" description="H-T-H motif" evidence="4">
    <location>
        <begin position="52"/>
        <end position="71"/>
    </location>
</feature>
<gene>
    <name evidence="6" type="ORF">FFV09_08640</name>
</gene>
<protein>
    <submittedName>
        <fullName evidence="6">TetR/AcrR family transcriptional regulator</fullName>
    </submittedName>
</protein>
<evidence type="ECO:0000313" key="7">
    <source>
        <dbReference type="Proteomes" id="UP000316968"/>
    </source>
</evidence>
<dbReference type="OrthoDB" id="509229at2"/>
<dbReference type="PROSITE" id="PS50977">
    <property type="entry name" value="HTH_TETR_2"/>
    <property type="match status" value="1"/>
</dbReference>
<dbReference type="GO" id="GO:0000976">
    <property type="term" value="F:transcription cis-regulatory region binding"/>
    <property type="evidence" value="ECO:0007669"/>
    <property type="project" value="TreeGrafter"/>
</dbReference>
<evidence type="ECO:0000256" key="1">
    <source>
        <dbReference type="ARBA" id="ARBA00023015"/>
    </source>
</evidence>
<reference evidence="6 7" key="1">
    <citation type="submission" date="2019-06" db="EMBL/GenBank/DDBJ databases">
        <title>Saccharibacillus brassicae sp. nov., an endophytic bacterium isolated from Chinese cabbage seeds (Brassica pekinensis).</title>
        <authorList>
            <person name="Jiang L."/>
            <person name="Lee J."/>
            <person name="Kim S.W."/>
        </authorList>
    </citation>
    <scope>NUCLEOTIDE SEQUENCE [LARGE SCALE GENOMIC DNA]</scope>
    <source>
        <strain evidence="7">KCTC 43072 / ATSA2</strain>
    </source>
</reference>
<evidence type="ECO:0000259" key="5">
    <source>
        <dbReference type="PROSITE" id="PS50977"/>
    </source>
</evidence>
<dbReference type="EMBL" id="CP041217">
    <property type="protein sequence ID" value="QDH20910.1"/>
    <property type="molecule type" value="Genomic_DNA"/>
</dbReference>
<proteinExistence type="predicted"/>
<organism evidence="6 7">
    <name type="scientific">Saccharibacillus brassicae</name>
    <dbReference type="NCBI Taxonomy" id="2583377"/>
    <lineage>
        <taxon>Bacteria</taxon>
        <taxon>Bacillati</taxon>
        <taxon>Bacillota</taxon>
        <taxon>Bacilli</taxon>
        <taxon>Bacillales</taxon>
        <taxon>Paenibacillaceae</taxon>
        <taxon>Saccharibacillus</taxon>
    </lineage>
</organism>
<dbReference type="InterPro" id="IPR001647">
    <property type="entry name" value="HTH_TetR"/>
</dbReference>
<dbReference type="AlphaFoldDB" id="A0A4Y6UWB6"/>
<dbReference type="Gene3D" id="1.10.357.10">
    <property type="entry name" value="Tetracycline Repressor, domain 2"/>
    <property type="match status" value="1"/>
</dbReference>
<dbReference type="KEGG" id="saca:FFV09_08640"/>
<dbReference type="GO" id="GO:0003700">
    <property type="term" value="F:DNA-binding transcription factor activity"/>
    <property type="evidence" value="ECO:0007669"/>
    <property type="project" value="TreeGrafter"/>
</dbReference>
<evidence type="ECO:0000256" key="2">
    <source>
        <dbReference type="ARBA" id="ARBA00023125"/>
    </source>
</evidence>
<evidence type="ECO:0000256" key="4">
    <source>
        <dbReference type="PROSITE-ProRule" id="PRU00335"/>
    </source>
</evidence>
<evidence type="ECO:0000313" key="6">
    <source>
        <dbReference type="EMBL" id="QDH20910.1"/>
    </source>
</evidence>
<accession>A0A4Y6UWB6</accession>
<dbReference type="Pfam" id="PF00440">
    <property type="entry name" value="TetR_N"/>
    <property type="match status" value="1"/>
</dbReference>
<keyword evidence="1" id="KW-0805">Transcription regulation</keyword>
<dbReference type="InterPro" id="IPR009057">
    <property type="entry name" value="Homeodomain-like_sf"/>
</dbReference>
<keyword evidence="2 4" id="KW-0238">DNA-binding</keyword>
<evidence type="ECO:0000256" key="3">
    <source>
        <dbReference type="ARBA" id="ARBA00023163"/>
    </source>
</evidence>
<dbReference type="InterPro" id="IPR050109">
    <property type="entry name" value="HTH-type_TetR-like_transc_reg"/>
</dbReference>
<dbReference type="PANTHER" id="PTHR30055:SF238">
    <property type="entry name" value="MYCOFACTOCIN BIOSYNTHESIS TRANSCRIPTIONAL REGULATOR MFTR-RELATED"/>
    <property type="match status" value="1"/>
</dbReference>